<keyword evidence="2" id="KW-0812">Transmembrane</keyword>
<name>A0ABU1FS62_9MICC</name>
<comment type="caution">
    <text evidence="3">The sequence shown here is derived from an EMBL/GenBank/DDBJ whole genome shotgun (WGS) entry which is preliminary data.</text>
</comment>
<dbReference type="Proteomes" id="UP001260872">
    <property type="component" value="Unassembled WGS sequence"/>
</dbReference>
<reference evidence="4" key="1">
    <citation type="submission" date="2023-07" db="EMBL/GenBank/DDBJ databases">
        <title>Description of three actinobacteria isolated from air of manufacturing shop in a pharmaceutical factory.</title>
        <authorList>
            <person name="Zhang D.-F."/>
        </authorList>
    </citation>
    <scope>NUCLEOTIDE SEQUENCE [LARGE SCALE GENOMIC DNA]</scope>
    <source>
        <strain evidence="4">CCTCC AB 207010</strain>
    </source>
</reference>
<sequence length="276" mass="31065">MPEILALVVLVVVVVMLVRMFVQRQARRMGQNIHEKVTPENARKAALLLTDEQHRELYRTIAAEDGRRAVALFRQATGASIADSIIAVQALYRYPQQSPSEIRFEEGFNLNDDDGDQVEDESLEDAIDQVREDLQDDSGPLAEADPNTGEILGENKADIPDIPGGERPAAADDDEVDERARELLRESGFDPDQELTIPEEWAAEQAEELAGFHLEVQRGEEKITLSHEDLEPWVHDQLYALLRDDHVDEAAQLLSDHSPLTTEEAHRFLVVFKNQS</sequence>
<evidence type="ECO:0000256" key="2">
    <source>
        <dbReference type="SAM" id="Phobius"/>
    </source>
</evidence>
<evidence type="ECO:0000313" key="4">
    <source>
        <dbReference type="Proteomes" id="UP001260872"/>
    </source>
</evidence>
<feature type="transmembrane region" description="Helical" evidence="2">
    <location>
        <begin position="6"/>
        <end position="22"/>
    </location>
</feature>
<proteinExistence type="predicted"/>
<accession>A0ABU1FS62</accession>
<gene>
    <name evidence="3" type="ORF">RH857_02450</name>
</gene>
<keyword evidence="4" id="KW-1185">Reference proteome</keyword>
<protein>
    <submittedName>
        <fullName evidence="3">Uncharacterized protein</fullName>
    </submittedName>
</protein>
<feature type="region of interest" description="Disordered" evidence="1">
    <location>
        <begin position="133"/>
        <end position="175"/>
    </location>
</feature>
<evidence type="ECO:0000313" key="3">
    <source>
        <dbReference type="EMBL" id="MDR5711003.1"/>
    </source>
</evidence>
<keyword evidence="2" id="KW-0472">Membrane</keyword>
<organism evidence="3 4">
    <name type="scientific">Nesterenkonia flava</name>
    <dbReference type="NCBI Taxonomy" id="469799"/>
    <lineage>
        <taxon>Bacteria</taxon>
        <taxon>Bacillati</taxon>
        <taxon>Actinomycetota</taxon>
        <taxon>Actinomycetes</taxon>
        <taxon>Micrococcales</taxon>
        <taxon>Micrococcaceae</taxon>
        <taxon>Nesterenkonia</taxon>
    </lineage>
</organism>
<keyword evidence="2" id="KW-1133">Transmembrane helix</keyword>
<evidence type="ECO:0000256" key="1">
    <source>
        <dbReference type="SAM" id="MobiDB-lite"/>
    </source>
</evidence>
<dbReference type="EMBL" id="JAVKGT010000004">
    <property type="protein sequence ID" value="MDR5711003.1"/>
    <property type="molecule type" value="Genomic_DNA"/>
</dbReference>
<dbReference type="RefSeq" id="WP_310536391.1">
    <property type="nucleotide sequence ID" value="NZ_BAAAOC010000093.1"/>
</dbReference>